<organism evidence="5 6">
    <name type="scientific">Trichosporon asahii var. asahii (strain ATCC 90039 / CBS 2479 / JCM 2466 / KCTC 7840 / NBRC 103889/ NCYC 2677 / UAMH 7654)</name>
    <name type="common">Yeast</name>
    <dbReference type="NCBI Taxonomy" id="1186058"/>
    <lineage>
        <taxon>Eukaryota</taxon>
        <taxon>Fungi</taxon>
        <taxon>Dikarya</taxon>
        <taxon>Basidiomycota</taxon>
        <taxon>Agaricomycotina</taxon>
        <taxon>Tremellomycetes</taxon>
        <taxon>Trichosporonales</taxon>
        <taxon>Trichosporonaceae</taxon>
        <taxon>Trichosporon</taxon>
    </lineage>
</organism>
<dbReference type="Pfam" id="PF00005">
    <property type="entry name" value="ABC_tran"/>
    <property type="match status" value="1"/>
</dbReference>
<gene>
    <name evidence="5" type="ORF">A1Q1_04617</name>
</gene>
<reference evidence="5 6" key="1">
    <citation type="journal article" date="2012" name="Eukaryot. Cell">
        <title>Draft genome sequence of CBS 2479, the standard type strain of Trichosporon asahii.</title>
        <authorList>
            <person name="Yang R.Y."/>
            <person name="Li H.T."/>
            <person name="Zhu H."/>
            <person name="Zhou G.P."/>
            <person name="Wang M."/>
            <person name="Wang L."/>
        </authorList>
    </citation>
    <scope>NUCLEOTIDE SEQUENCE [LARGE SCALE GENOMIC DNA]</scope>
    <source>
        <strain evidence="6">ATCC 90039 / CBS 2479 / JCM 2466 / KCTC 7840 / NCYC 2677 / UAMH 7654</strain>
    </source>
</reference>
<accession>J4UKJ3</accession>
<dbReference type="InterPro" id="IPR017871">
    <property type="entry name" value="ABC_transporter-like_CS"/>
</dbReference>
<evidence type="ECO:0000259" key="4">
    <source>
        <dbReference type="PROSITE" id="PS50893"/>
    </source>
</evidence>
<feature type="region of interest" description="Disordered" evidence="3">
    <location>
        <begin position="98"/>
        <end position="173"/>
    </location>
</feature>
<evidence type="ECO:0000313" key="5">
    <source>
        <dbReference type="EMBL" id="EJT52405.1"/>
    </source>
</evidence>
<dbReference type="InterPro" id="IPR003593">
    <property type="entry name" value="AAA+_ATPase"/>
</dbReference>
<dbReference type="HOGENOM" id="CLU_333750_0_0_1"/>
<dbReference type="PANTHER" id="PTHR24221:SF646">
    <property type="entry name" value="HAEMOLYSIN SECRETION ATP-BINDING PROTEIN"/>
    <property type="match status" value="1"/>
</dbReference>
<dbReference type="EMBL" id="ALBS01000027">
    <property type="protein sequence ID" value="EJT52405.1"/>
    <property type="molecule type" value="Genomic_DNA"/>
</dbReference>
<dbReference type="Proteomes" id="UP000002748">
    <property type="component" value="Unassembled WGS sequence"/>
</dbReference>
<dbReference type="GO" id="GO:0016887">
    <property type="term" value="F:ATP hydrolysis activity"/>
    <property type="evidence" value="ECO:0007669"/>
    <property type="project" value="InterPro"/>
</dbReference>
<evidence type="ECO:0000256" key="1">
    <source>
        <dbReference type="ARBA" id="ARBA00022741"/>
    </source>
</evidence>
<dbReference type="GeneID" id="25988129"/>
<name>J4UKJ3_TRIAS</name>
<dbReference type="GO" id="GO:0034040">
    <property type="term" value="F:ATPase-coupled lipid transmembrane transporter activity"/>
    <property type="evidence" value="ECO:0007669"/>
    <property type="project" value="TreeGrafter"/>
</dbReference>
<dbReference type="AlphaFoldDB" id="J4UKJ3"/>
<keyword evidence="1" id="KW-0547">Nucleotide-binding</keyword>
<dbReference type="OrthoDB" id="6500128at2759"/>
<dbReference type="CDD" id="cd03228">
    <property type="entry name" value="ABCC_MRP_Like"/>
    <property type="match status" value="1"/>
</dbReference>
<evidence type="ECO:0000256" key="3">
    <source>
        <dbReference type="SAM" id="MobiDB-lite"/>
    </source>
</evidence>
<dbReference type="InterPro" id="IPR027417">
    <property type="entry name" value="P-loop_NTPase"/>
</dbReference>
<feature type="compositionally biased region" description="Basic and acidic residues" evidence="3">
    <location>
        <begin position="98"/>
        <end position="124"/>
    </location>
</feature>
<dbReference type="VEuPathDB" id="FungiDB:A1Q1_04617"/>
<dbReference type="PROSITE" id="PS00211">
    <property type="entry name" value="ABC_TRANSPORTER_1"/>
    <property type="match status" value="1"/>
</dbReference>
<dbReference type="RefSeq" id="XP_014183524.1">
    <property type="nucleotide sequence ID" value="XM_014328049.1"/>
</dbReference>
<feature type="compositionally biased region" description="Low complexity" evidence="3">
    <location>
        <begin position="149"/>
        <end position="170"/>
    </location>
</feature>
<dbReference type="GO" id="GO:0005524">
    <property type="term" value="F:ATP binding"/>
    <property type="evidence" value="ECO:0007669"/>
    <property type="project" value="UniProtKB-KW"/>
</dbReference>
<feature type="region of interest" description="Disordered" evidence="3">
    <location>
        <begin position="836"/>
        <end position="856"/>
    </location>
</feature>
<proteinExistence type="predicted"/>
<dbReference type="PROSITE" id="PS50893">
    <property type="entry name" value="ABC_TRANSPORTER_2"/>
    <property type="match status" value="1"/>
</dbReference>
<evidence type="ECO:0000313" key="6">
    <source>
        <dbReference type="Proteomes" id="UP000002748"/>
    </source>
</evidence>
<dbReference type="Gene3D" id="3.40.50.300">
    <property type="entry name" value="P-loop containing nucleotide triphosphate hydrolases"/>
    <property type="match status" value="1"/>
</dbReference>
<dbReference type="SUPFAM" id="SSF52540">
    <property type="entry name" value="P-loop containing nucleoside triphosphate hydrolases"/>
    <property type="match status" value="1"/>
</dbReference>
<sequence length="856" mass="95614">MTGLEDTLDFLRVASRVYITNRASLISFSTTLHIISINLITHSFMDKVADVIEQANRQKRPVKQPTFSNLTLPSDYDHLNLVTRLWLQSRIIKPKEWEEKEKEREKRREEREKERQRRKEKQALEDGSTEPVTTKDEKDSKEVDRADGASTPASEASSSSASSSSTSATSVDDLADEKLGLTVSRSTDGPLFRAAGSPRPKTLAEVWLWLDLCRELSPFLTKGVRKLHPMRLFIYLLEQMSDRLHTTVNSMISSSGMAMILYRELTGRLFNDNSTKLHFERQYLSMRLEAPPHGTDELSSALVYEAGIFSGMESAPYYHSGPFGLVNGVSGALAELVDIAAQVTMLVQAIGGLEQIKKRDPKSLTLIGLAFAPTLITKLSDFVYSFDEDDDEYEQHEEDVTEFENVEYLMREIATSTKYKQEATLFGLHDWCLKTWDKAREMLQAQSWEQSFQSQAKSVGFKLLNEMAGTAFYTIDTGLSLGSIHTYQGTARQLVYSVRRLFNHLNLSYQSVFYAAAFAGASEPSPRGLDIDFETTRQNGGMRIEAKDLSFTYPGADKPTLTNVNLTIEPGQTLAIVGYNGGGKTTLVKLLTGLFEHSSGSLTINGVAPRDFNSKTLHKRMSALFQDFNRYNLTLRENVGMGLVEKIEDRAAVNQAIEDGGAQAIRAKGGLEATLNPWGEPEPPRMDMKTWRDVDSDDDSDDDGSWVQLSGGQWQRVGLARAFMRAKESDLVVFDEPSSALDPRAEAELFNNIHNLTNIAGTTTVYISHRFNTVRKADRIALMENGVSMTSTAGRRQRRADIQTIAEYGTHKELMEKKGQYYELFTMQAEGYLDKSETATPAEAAVEGANTPAESA</sequence>
<feature type="domain" description="ABC transporter" evidence="4">
    <location>
        <begin position="544"/>
        <end position="810"/>
    </location>
</feature>
<dbReference type="PANTHER" id="PTHR24221">
    <property type="entry name" value="ATP-BINDING CASSETTE SUB-FAMILY B"/>
    <property type="match status" value="1"/>
</dbReference>
<comment type="caution">
    <text evidence="5">The sequence shown here is derived from an EMBL/GenBank/DDBJ whole genome shotgun (WGS) entry which is preliminary data.</text>
</comment>
<dbReference type="KEGG" id="tasa:A1Q1_04617"/>
<dbReference type="SMART" id="SM00382">
    <property type="entry name" value="AAA"/>
    <property type="match status" value="1"/>
</dbReference>
<dbReference type="InterPro" id="IPR003439">
    <property type="entry name" value="ABC_transporter-like_ATP-bd"/>
</dbReference>
<evidence type="ECO:0000256" key="2">
    <source>
        <dbReference type="ARBA" id="ARBA00022840"/>
    </source>
</evidence>
<feature type="compositionally biased region" description="Basic and acidic residues" evidence="3">
    <location>
        <begin position="133"/>
        <end position="147"/>
    </location>
</feature>
<keyword evidence="2" id="KW-0067">ATP-binding</keyword>
<protein>
    <recommendedName>
        <fullName evidence="4">ABC transporter domain-containing protein</fullName>
    </recommendedName>
</protein>
<dbReference type="InterPro" id="IPR039421">
    <property type="entry name" value="Type_1_exporter"/>
</dbReference>